<keyword evidence="3" id="KW-0012">Acyltransferase</keyword>
<organism evidence="3 4">
    <name type="scientific">Colletotrichum tofieldiae</name>
    <dbReference type="NCBI Taxonomy" id="708197"/>
    <lineage>
        <taxon>Eukaryota</taxon>
        <taxon>Fungi</taxon>
        <taxon>Dikarya</taxon>
        <taxon>Ascomycota</taxon>
        <taxon>Pezizomycotina</taxon>
        <taxon>Sordariomycetes</taxon>
        <taxon>Hypocreomycetidae</taxon>
        <taxon>Glomerellales</taxon>
        <taxon>Glomerellaceae</taxon>
        <taxon>Colletotrichum</taxon>
        <taxon>Colletotrichum spaethianum species complex</taxon>
    </lineage>
</organism>
<proteinExistence type="predicted"/>
<protein>
    <submittedName>
        <fullName evidence="3">Acyltransferase</fullName>
    </submittedName>
</protein>
<evidence type="ECO:0000256" key="1">
    <source>
        <dbReference type="SAM" id="Phobius"/>
    </source>
</evidence>
<dbReference type="EMBL" id="LFIV01000021">
    <property type="protein sequence ID" value="KZL75750.1"/>
    <property type="molecule type" value="Genomic_DNA"/>
</dbReference>
<dbReference type="PANTHER" id="PTHR23028">
    <property type="entry name" value="ACETYLTRANSFERASE"/>
    <property type="match status" value="1"/>
</dbReference>
<dbReference type="PANTHER" id="PTHR23028:SF134">
    <property type="entry name" value="PUTATIVE (AFU_ORTHOLOGUE AFUA_4G08520)-RELATED"/>
    <property type="match status" value="1"/>
</dbReference>
<dbReference type="STRING" id="708197.A0A166WKC6"/>
<keyword evidence="3" id="KW-0808">Transferase</keyword>
<accession>A0A166WKC6</accession>
<evidence type="ECO:0000259" key="2">
    <source>
        <dbReference type="Pfam" id="PF01757"/>
    </source>
</evidence>
<dbReference type="AlphaFoldDB" id="A0A166WKC6"/>
<dbReference type="InterPro" id="IPR050879">
    <property type="entry name" value="Acyltransferase_3"/>
</dbReference>
<feature type="transmembrane region" description="Helical" evidence="1">
    <location>
        <begin position="234"/>
        <end position="252"/>
    </location>
</feature>
<keyword evidence="1" id="KW-1133">Transmembrane helix</keyword>
<evidence type="ECO:0000313" key="3">
    <source>
        <dbReference type="EMBL" id="KZL75750.1"/>
    </source>
</evidence>
<feature type="transmembrane region" description="Helical" evidence="1">
    <location>
        <begin position="332"/>
        <end position="352"/>
    </location>
</feature>
<sequence>MKKGSLKSMRGWFLGAPPDESYIALRGDEERGRSTELPLHEIGATPSPSRAQSYGTGWRPKDAARRMFWLLLPSFLSRALGHVDEDGAIPMASATSYLNGLRGLASFIVTIGHNTDDYLWIYRGWGETAEDRYLVQLPFIRLAFCGIYMVTIFFVISGFVLTYSPLKKSHAGQGVDAIGSLPSSIFRRPFRLFMPVVPILIITCILIHYQAFYVAPGRQPHGPVANGVWSQITFIWRTLITIITQSTTATIMPQGWTLSVEYQGSLLVFLCCIAFARTSALVRVPCVLGLLVFFLQFSMWQQCLFLSGMILADKLPPLLAGAAHKAANVASWLLLVFALFLGGWPTHGNGYAAAGYSWFTWVPTAGIDPTRLFPSIAAVALVAALENLPVLQRCLNSRWVLYLGEISYGLYLVHWVVGRSFATWGLKYQMLDAGYSMATAWSVTFVIMLVLSIWLGDVYWRLVDRKSVQLAQWLSRKLGI</sequence>
<feature type="transmembrane region" description="Helical" evidence="1">
    <location>
        <begin position="372"/>
        <end position="388"/>
    </location>
</feature>
<reference evidence="3 4" key="1">
    <citation type="submission" date="2015-06" db="EMBL/GenBank/DDBJ databases">
        <title>Survival trade-offs in plant roots during colonization by closely related pathogenic and mutualistic fungi.</title>
        <authorList>
            <person name="Hacquard S."/>
            <person name="Kracher B."/>
            <person name="Hiruma K."/>
            <person name="Weinman A."/>
            <person name="Muench P."/>
            <person name="Garrido Oter R."/>
            <person name="Ver Loren van Themaat E."/>
            <person name="Dallerey J.-F."/>
            <person name="Damm U."/>
            <person name="Henrissat B."/>
            <person name="Lespinet O."/>
            <person name="Thon M."/>
            <person name="Kemen E."/>
            <person name="McHardy A.C."/>
            <person name="Schulze-Lefert P."/>
            <person name="O'Connell R.J."/>
        </authorList>
    </citation>
    <scope>NUCLEOTIDE SEQUENCE [LARGE SCALE GENOMIC DNA]</scope>
    <source>
        <strain evidence="3 4">0861</strain>
    </source>
</reference>
<feature type="transmembrane region" description="Helical" evidence="1">
    <location>
        <begin position="438"/>
        <end position="460"/>
    </location>
</feature>
<feature type="transmembrane region" description="Helical" evidence="1">
    <location>
        <begin position="192"/>
        <end position="214"/>
    </location>
</feature>
<dbReference type="GO" id="GO:0016747">
    <property type="term" value="F:acyltransferase activity, transferring groups other than amino-acyl groups"/>
    <property type="evidence" value="ECO:0007669"/>
    <property type="project" value="InterPro"/>
</dbReference>
<keyword evidence="4" id="KW-1185">Reference proteome</keyword>
<feature type="transmembrane region" description="Helical" evidence="1">
    <location>
        <begin position="400"/>
        <end position="418"/>
    </location>
</feature>
<feature type="transmembrane region" description="Helical" evidence="1">
    <location>
        <begin position="139"/>
        <end position="163"/>
    </location>
</feature>
<dbReference type="InterPro" id="IPR002656">
    <property type="entry name" value="Acyl_transf_3_dom"/>
</dbReference>
<comment type="caution">
    <text evidence="3">The sequence shown here is derived from an EMBL/GenBank/DDBJ whole genome shotgun (WGS) entry which is preliminary data.</text>
</comment>
<dbReference type="Pfam" id="PF01757">
    <property type="entry name" value="Acyl_transf_3"/>
    <property type="match status" value="1"/>
</dbReference>
<name>A0A166WKC6_9PEZI</name>
<feature type="domain" description="Acyltransferase 3" evidence="2">
    <location>
        <begin position="97"/>
        <end position="455"/>
    </location>
</feature>
<gene>
    <name evidence="3" type="ORF">CT0861_05360</name>
</gene>
<keyword evidence="1" id="KW-0472">Membrane</keyword>
<keyword evidence="1" id="KW-0812">Transmembrane</keyword>
<dbReference type="Proteomes" id="UP000076552">
    <property type="component" value="Unassembled WGS sequence"/>
</dbReference>
<evidence type="ECO:0000313" key="4">
    <source>
        <dbReference type="Proteomes" id="UP000076552"/>
    </source>
</evidence>